<accession>A0A918LY42</accession>
<sequence>MMCEETKMAELDERSWAEAIGMYERRATIAKVTSREHENWVLDVSTLMRGDTRDVRGWRTVDLWEGELERLDEPSYPFVMPPQAVETADAWKPYLHELPRSQALRFLVALSTPWIDVTKEPDFKERRETLEADARVILSRFPEGSHFYANTGHGSATRDYYQRVSRWYSFSTRTFDFGLVLVSETEVGMVWSFR</sequence>
<reference evidence="1" key="1">
    <citation type="journal article" date="2014" name="Int. J. Syst. Evol. Microbiol.">
        <title>Complete genome sequence of Corynebacterium casei LMG S-19264T (=DSM 44701T), isolated from a smear-ripened cheese.</title>
        <authorList>
            <consortium name="US DOE Joint Genome Institute (JGI-PGF)"/>
            <person name="Walter F."/>
            <person name="Albersmeier A."/>
            <person name="Kalinowski J."/>
            <person name="Ruckert C."/>
        </authorList>
    </citation>
    <scope>NUCLEOTIDE SEQUENCE</scope>
    <source>
        <strain evidence="1">JCM 4125</strain>
    </source>
</reference>
<organism evidence="1 2">
    <name type="scientific">Streptomyces phaeofaciens</name>
    <dbReference type="NCBI Taxonomy" id="68254"/>
    <lineage>
        <taxon>Bacteria</taxon>
        <taxon>Bacillati</taxon>
        <taxon>Actinomycetota</taxon>
        <taxon>Actinomycetes</taxon>
        <taxon>Kitasatosporales</taxon>
        <taxon>Streptomycetaceae</taxon>
        <taxon>Streptomyces</taxon>
    </lineage>
</organism>
<comment type="caution">
    <text evidence="1">The sequence shown here is derived from an EMBL/GenBank/DDBJ whole genome shotgun (WGS) entry which is preliminary data.</text>
</comment>
<proteinExistence type="predicted"/>
<reference evidence="1" key="2">
    <citation type="submission" date="2020-09" db="EMBL/GenBank/DDBJ databases">
        <authorList>
            <person name="Sun Q."/>
            <person name="Ohkuma M."/>
        </authorList>
    </citation>
    <scope>NUCLEOTIDE SEQUENCE</scope>
    <source>
        <strain evidence="1">JCM 4125</strain>
    </source>
</reference>
<gene>
    <name evidence="1" type="ORF">GCM10010226_50640</name>
</gene>
<dbReference type="Proteomes" id="UP000646776">
    <property type="component" value="Unassembled WGS sequence"/>
</dbReference>
<protein>
    <submittedName>
        <fullName evidence="1">Uncharacterized protein</fullName>
    </submittedName>
</protein>
<dbReference type="EMBL" id="BMSA01000016">
    <property type="protein sequence ID" value="GGT66780.1"/>
    <property type="molecule type" value="Genomic_DNA"/>
</dbReference>
<keyword evidence="2" id="KW-1185">Reference proteome</keyword>
<evidence type="ECO:0000313" key="2">
    <source>
        <dbReference type="Proteomes" id="UP000646776"/>
    </source>
</evidence>
<name>A0A918LY42_9ACTN</name>
<dbReference type="AlphaFoldDB" id="A0A918LY42"/>
<evidence type="ECO:0000313" key="1">
    <source>
        <dbReference type="EMBL" id="GGT66780.1"/>
    </source>
</evidence>